<dbReference type="GO" id="GO:0000398">
    <property type="term" value="P:mRNA splicing, via spliceosome"/>
    <property type="evidence" value="ECO:0007669"/>
    <property type="project" value="InterPro"/>
</dbReference>
<dbReference type="GO" id="GO:0005681">
    <property type="term" value="C:spliceosomal complex"/>
    <property type="evidence" value="ECO:0007669"/>
    <property type="project" value="TreeGrafter"/>
</dbReference>
<reference evidence="3 5" key="1">
    <citation type="submission" date="2022-01" db="EMBL/GenBank/DDBJ databases">
        <authorList>
            <person name="Xiong W."/>
            <person name="Schranz E."/>
        </authorList>
    </citation>
    <scope>NUCLEOTIDE SEQUENCE [LARGE SCALE GENOMIC DNA]</scope>
</reference>
<name>A0AAU9MHE6_9ASTR</name>
<comment type="caution">
    <text evidence="3">The sequence shown here is derived from an EMBL/GenBank/DDBJ whole genome shotgun (WGS) entry which is preliminary data.</text>
</comment>
<gene>
    <name evidence="3" type="ORF">LVIROSA_LOCUS12739</name>
    <name evidence="4" type="ORF">LVIROSA_LOCUS12741</name>
</gene>
<evidence type="ECO:0000313" key="5">
    <source>
        <dbReference type="Proteomes" id="UP001157418"/>
    </source>
</evidence>
<sequence length="180" mass="20663">MPPIGFYDVADESSIVEQPKFPTTIEEMEGERRADREARLRKQDIAKNKIAWRQDAPSAILQANKVNAPETYRKRPKMNLPTPQIPDYELQHIAKMGLPDAMSRNDYDTSARKERYDYDGGRKLDEAKGGISSKVTHDFIILPHNLQYNKELKEELRCTSNARILQFLQPSTSGKSLLMQ</sequence>
<dbReference type="PANTHER" id="PTHR45885:SF1">
    <property type="entry name" value="CELL DIVISION CYCLE 5-LIKE PROTEIN"/>
    <property type="match status" value="1"/>
</dbReference>
<evidence type="ECO:0000256" key="1">
    <source>
        <dbReference type="ARBA" id="ARBA00023125"/>
    </source>
</evidence>
<dbReference type="GO" id="GO:0000974">
    <property type="term" value="C:Prp19 complex"/>
    <property type="evidence" value="ECO:0007669"/>
    <property type="project" value="InterPro"/>
</dbReference>
<keyword evidence="2" id="KW-0539">Nucleus</keyword>
<dbReference type="EMBL" id="CAKMRJ010002223">
    <property type="protein sequence ID" value="CAH1425611.1"/>
    <property type="molecule type" value="Genomic_DNA"/>
</dbReference>
<protein>
    <recommendedName>
        <fullName evidence="6">Pre-mRNA-splicing factor SLU7</fullName>
    </recommendedName>
</protein>
<evidence type="ECO:0008006" key="6">
    <source>
        <dbReference type="Google" id="ProtNLM"/>
    </source>
</evidence>
<evidence type="ECO:0000256" key="2">
    <source>
        <dbReference type="ARBA" id="ARBA00023242"/>
    </source>
</evidence>
<keyword evidence="1" id="KW-0238">DNA-binding</keyword>
<dbReference type="Proteomes" id="UP001157418">
    <property type="component" value="Unassembled WGS sequence"/>
</dbReference>
<dbReference type="GO" id="GO:0003677">
    <property type="term" value="F:DNA binding"/>
    <property type="evidence" value="ECO:0007669"/>
    <property type="project" value="UniProtKB-KW"/>
</dbReference>
<dbReference type="AlphaFoldDB" id="A0AAU9MHE6"/>
<proteinExistence type="predicted"/>
<organism evidence="3 5">
    <name type="scientific">Lactuca virosa</name>
    <dbReference type="NCBI Taxonomy" id="75947"/>
    <lineage>
        <taxon>Eukaryota</taxon>
        <taxon>Viridiplantae</taxon>
        <taxon>Streptophyta</taxon>
        <taxon>Embryophyta</taxon>
        <taxon>Tracheophyta</taxon>
        <taxon>Spermatophyta</taxon>
        <taxon>Magnoliopsida</taxon>
        <taxon>eudicotyledons</taxon>
        <taxon>Gunneridae</taxon>
        <taxon>Pentapetalae</taxon>
        <taxon>asterids</taxon>
        <taxon>campanulids</taxon>
        <taxon>Asterales</taxon>
        <taxon>Asteraceae</taxon>
        <taxon>Cichorioideae</taxon>
        <taxon>Cichorieae</taxon>
        <taxon>Lactucinae</taxon>
        <taxon>Lactuca</taxon>
    </lineage>
</organism>
<keyword evidence="5" id="KW-1185">Reference proteome</keyword>
<evidence type="ECO:0000313" key="3">
    <source>
        <dbReference type="EMBL" id="CAH1425609.1"/>
    </source>
</evidence>
<evidence type="ECO:0000313" key="4">
    <source>
        <dbReference type="EMBL" id="CAH1425611.1"/>
    </source>
</evidence>
<accession>A0AAU9MHE6</accession>
<dbReference type="EMBL" id="CAKMRJ010002223">
    <property type="protein sequence ID" value="CAH1425609.1"/>
    <property type="molecule type" value="Genomic_DNA"/>
</dbReference>
<dbReference type="InterPro" id="IPR047242">
    <property type="entry name" value="CDC5L/Cef1"/>
</dbReference>
<dbReference type="PANTHER" id="PTHR45885">
    <property type="entry name" value="CELL DIVISION CYCLE 5-LIKE PROTEIN"/>
    <property type="match status" value="1"/>
</dbReference>